<dbReference type="InterPro" id="IPR007260">
    <property type="entry name" value="NanE"/>
</dbReference>
<dbReference type="GO" id="GO:0005829">
    <property type="term" value="C:cytosol"/>
    <property type="evidence" value="ECO:0007669"/>
    <property type="project" value="TreeGrafter"/>
</dbReference>
<evidence type="ECO:0000256" key="9">
    <source>
        <dbReference type="ARBA" id="ARBA00060606"/>
    </source>
</evidence>
<dbReference type="Proteomes" id="UP000191933">
    <property type="component" value="Unassembled WGS sequence"/>
</dbReference>
<dbReference type="RefSeq" id="WP_035226507.1">
    <property type="nucleotide sequence ID" value="NZ_LT009721.1"/>
</dbReference>
<keyword evidence="13" id="KW-0808">Transferase</keyword>
<comment type="function">
    <text evidence="2 12">Converts N-acetylmannosamine-6-phosphate (ManNAc-6-P) to N-acetylglucosamine-6-phosphate (GlcNAc-6-P).</text>
</comment>
<gene>
    <name evidence="13" type="primary">nanEK</name>
    <name evidence="12" type="synonym">nanE</name>
    <name evidence="13" type="ORF">AGR2A_pb10036</name>
</gene>
<dbReference type="AlphaFoldDB" id="A0A9W5B7H2"/>
<organism evidence="13 14">
    <name type="scientific">Agrobacterium genomosp. 2 str. CFBP 5494</name>
    <dbReference type="NCBI Taxonomy" id="1183436"/>
    <lineage>
        <taxon>Bacteria</taxon>
        <taxon>Pseudomonadati</taxon>
        <taxon>Pseudomonadota</taxon>
        <taxon>Alphaproteobacteria</taxon>
        <taxon>Hyphomicrobiales</taxon>
        <taxon>Rhizobiaceae</taxon>
        <taxon>Rhizobium/Agrobacterium group</taxon>
        <taxon>Agrobacterium</taxon>
        <taxon>Agrobacterium tumefaciens complex</taxon>
    </lineage>
</organism>
<evidence type="ECO:0000256" key="11">
    <source>
        <dbReference type="ARBA" id="ARBA00061385"/>
    </source>
</evidence>
<comment type="similarity">
    <text evidence="11">In the C-terminal section; belongs to the ROK (NagC/XylR) family. NanK subfamily.</text>
</comment>
<accession>A0A9W5B7H2</accession>
<evidence type="ECO:0000313" key="13">
    <source>
        <dbReference type="EMBL" id="CUX03214.1"/>
    </source>
</evidence>
<evidence type="ECO:0000256" key="12">
    <source>
        <dbReference type="HAMAP-Rule" id="MF_01235"/>
    </source>
</evidence>
<evidence type="ECO:0000256" key="2">
    <source>
        <dbReference type="ARBA" id="ARBA00002147"/>
    </source>
</evidence>
<dbReference type="NCBIfam" id="NF002231">
    <property type="entry name" value="PRK01130.1"/>
    <property type="match status" value="1"/>
</dbReference>
<dbReference type="GO" id="GO:0019262">
    <property type="term" value="P:N-acetylneuraminate catabolic process"/>
    <property type="evidence" value="ECO:0007669"/>
    <property type="project" value="UniProtKB-UniRule"/>
</dbReference>
<dbReference type="PANTHER" id="PTHR36204:SF1">
    <property type="entry name" value="N-ACETYLMANNOSAMINE-6-PHOSPHATE 2-EPIMERASE-RELATED"/>
    <property type="match status" value="1"/>
</dbReference>
<dbReference type="Pfam" id="PF04131">
    <property type="entry name" value="NanE"/>
    <property type="match status" value="1"/>
</dbReference>
<dbReference type="SUPFAM" id="SSF51366">
    <property type="entry name" value="Ribulose-phoshate binding barrel"/>
    <property type="match status" value="1"/>
</dbReference>
<comment type="catalytic activity">
    <reaction evidence="7">
        <text>an N-acyl-D-mannosamine + ATP = an N-acyl-D-mannosamine 6-phosphate + ADP + H(+)</text>
        <dbReference type="Rhea" id="RHEA:23832"/>
        <dbReference type="ChEBI" id="CHEBI:15378"/>
        <dbReference type="ChEBI" id="CHEBI:16062"/>
        <dbReference type="ChEBI" id="CHEBI:30616"/>
        <dbReference type="ChEBI" id="CHEBI:57666"/>
        <dbReference type="ChEBI" id="CHEBI:456216"/>
        <dbReference type="EC" id="2.7.1.60"/>
    </reaction>
</comment>
<keyword evidence="4" id="KW-0418">Kinase</keyword>
<dbReference type="GO" id="GO:0006053">
    <property type="term" value="P:N-acetylmannosamine catabolic process"/>
    <property type="evidence" value="ECO:0007669"/>
    <property type="project" value="TreeGrafter"/>
</dbReference>
<evidence type="ECO:0000256" key="3">
    <source>
        <dbReference type="ARBA" id="ARBA00005081"/>
    </source>
</evidence>
<reference evidence="13 14" key="1">
    <citation type="submission" date="2016-01" db="EMBL/GenBank/DDBJ databases">
        <authorList>
            <person name="Regsiter A."/>
            <person name="william w."/>
        </authorList>
    </citation>
    <scope>NUCLEOTIDE SEQUENCE [LARGE SCALE GENOMIC DNA]</scope>
    <source>
        <strain evidence="13 14">CFBP 5494</strain>
    </source>
</reference>
<proteinExistence type="inferred from homology"/>
<dbReference type="HAMAP" id="MF_01235">
    <property type="entry name" value="ManNAc6P_epimer"/>
    <property type="match status" value="1"/>
</dbReference>
<dbReference type="EMBL" id="FBVY01000047">
    <property type="protein sequence ID" value="CUX03214.1"/>
    <property type="molecule type" value="Genomic_DNA"/>
</dbReference>
<evidence type="ECO:0000256" key="8">
    <source>
        <dbReference type="ARBA" id="ARBA00053450"/>
    </source>
</evidence>
<dbReference type="Gene3D" id="3.30.420.40">
    <property type="match status" value="2"/>
</dbReference>
<dbReference type="FunFam" id="3.20.20.70:FF:000035">
    <property type="entry name" value="Putative N-acetylmannosamine-6-phosphate 2-epimerase"/>
    <property type="match status" value="1"/>
</dbReference>
<keyword evidence="5 12" id="KW-0413">Isomerase</keyword>
<name>A0A9W5B7H2_9HYPH</name>
<evidence type="ECO:0000256" key="1">
    <source>
        <dbReference type="ARBA" id="ARBA00000056"/>
    </source>
</evidence>
<comment type="pathway">
    <text evidence="9">Amino-sugar metabolism; N-acetylneuraminate degradation; D-fructose 6-phosphate from N-acetylneuraminate: step 2/5.</text>
</comment>
<keyword evidence="14" id="KW-1185">Reference proteome</keyword>
<comment type="catalytic activity">
    <reaction evidence="1 12">
        <text>an N-acyl-D-glucosamine 6-phosphate = an N-acyl-D-mannosamine 6-phosphate</text>
        <dbReference type="Rhea" id="RHEA:23932"/>
        <dbReference type="ChEBI" id="CHEBI:57599"/>
        <dbReference type="ChEBI" id="CHEBI:57666"/>
        <dbReference type="EC" id="5.1.3.9"/>
    </reaction>
</comment>
<dbReference type="GO" id="GO:0009384">
    <property type="term" value="F:N-acylmannosamine kinase activity"/>
    <property type="evidence" value="ECO:0007669"/>
    <property type="project" value="UniProtKB-EC"/>
</dbReference>
<dbReference type="EC" id="5.1.3.9" evidence="12"/>
<dbReference type="SUPFAM" id="SSF53067">
    <property type="entry name" value="Actin-like ATPase domain"/>
    <property type="match status" value="1"/>
</dbReference>
<protein>
    <recommendedName>
        <fullName evidence="12">Putative N-acetylmannosamine-6-phosphate 2-epimerase</fullName>
        <ecNumber evidence="12">5.1.3.9</ecNumber>
    </recommendedName>
    <alternativeName>
        <fullName evidence="12">ManNAc-6-P epimerase</fullName>
    </alternativeName>
</protein>
<dbReference type="GO" id="GO:0047465">
    <property type="term" value="F:N-acylglucosamine-6-phosphate 2-epimerase activity"/>
    <property type="evidence" value="ECO:0007669"/>
    <property type="project" value="UniProtKB-EC"/>
</dbReference>
<comment type="similarity">
    <text evidence="12">Belongs to the NanE family.</text>
</comment>
<dbReference type="PANTHER" id="PTHR36204">
    <property type="entry name" value="N-ACETYLMANNOSAMINE-6-PHOSPHATE 2-EPIMERASE-RELATED"/>
    <property type="match status" value="1"/>
</dbReference>
<comment type="function">
    <text evidence="8">Catalyzes the phosphorylation of N-acetylmannosamine (ManNAc) to ManNAc-6-P.</text>
</comment>
<comment type="pathway">
    <text evidence="3 12">Amino-sugar metabolism; N-acetylneuraminate degradation; D-fructose 6-phosphate from N-acetylneuraminate: step 3/5.</text>
</comment>
<evidence type="ECO:0000256" key="5">
    <source>
        <dbReference type="ARBA" id="ARBA00023235"/>
    </source>
</evidence>
<dbReference type="InterPro" id="IPR043129">
    <property type="entry name" value="ATPase_NBD"/>
</dbReference>
<evidence type="ECO:0000313" key="14">
    <source>
        <dbReference type="Proteomes" id="UP000191933"/>
    </source>
</evidence>
<evidence type="ECO:0000256" key="6">
    <source>
        <dbReference type="ARBA" id="ARBA00023277"/>
    </source>
</evidence>
<evidence type="ECO:0000256" key="10">
    <source>
        <dbReference type="ARBA" id="ARBA00061354"/>
    </source>
</evidence>
<dbReference type="Gene3D" id="3.20.20.70">
    <property type="entry name" value="Aldolase class I"/>
    <property type="match status" value="1"/>
</dbReference>
<sequence>MTERLTLADLTARLQGGLIVSCQPVPGGPFDTVDAVAAYARVAEAGGAVGLRVEGVRNVEGAVGASRLPVVGLIKRDLDDSAVRITPYDEDVEALVRAGATVVAVDATDRPRPVPSAQLIATIKRLGAIAMADIATQAEARAALAAGADITGTTMSGYTGPEPAPTMPDIELIRACSTLGAPVLAEGRYNSPHLAAAAIRAGALAVVVGSAITRPEHIVSWFKEAVEVAARPSEPVLAFDIGGTKTLAALVRGSKVLDRKLMATRRDIGAPGWIAELVAMADGWRGKYASAAAAVTGLVVDGKWSSLNPGTLVIPDNYPITRKLSDALGVPVEVVNDAQAAAWGEHRFGAARGRDMAFLTVSSGIGGGLVLGGRLLRGARGLAGSLGQSPRITATGPVRLEALASGFGVAAASRAAGHNGDARTVFAAAQTGEAWAEDILGASVTELAAAVAGLQAVIDPDCIVIGGGVGLAEGYLQRLRHALDSFPNVLIPNLVRPALGVDAGIIGAADLVAHPHGDGCGRHA</sequence>
<dbReference type="InterPro" id="IPR000600">
    <property type="entry name" value="ROK"/>
</dbReference>
<comment type="similarity">
    <text evidence="10">In the N-terminal section; belongs to the NanE family.</text>
</comment>
<dbReference type="InterPro" id="IPR013785">
    <property type="entry name" value="Aldolase_TIM"/>
</dbReference>
<dbReference type="Pfam" id="PF00480">
    <property type="entry name" value="ROK"/>
    <property type="match status" value="1"/>
</dbReference>
<evidence type="ECO:0000256" key="7">
    <source>
        <dbReference type="ARBA" id="ARBA00050815"/>
    </source>
</evidence>
<comment type="caution">
    <text evidence="13">The sequence shown here is derived from an EMBL/GenBank/DDBJ whole genome shotgun (WGS) entry which is preliminary data.</text>
</comment>
<keyword evidence="6 12" id="KW-0119">Carbohydrate metabolism</keyword>
<evidence type="ECO:0000256" key="4">
    <source>
        <dbReference type="ARBA" id="ARBA00022777"/>
    </source>
</evidence>
<dbReference type="InterPro" id="IPR011060">
    <property type="entry name" value="RibuloseP-bd_barrel"/>
</dbReference>